<evidence type="ECO:0000256" key="1">
    <source>
        <dbReference type="ARBA" id="ARBA00009995"/>
    </source>
</evidence>
<evidence type="ECO:0000256" key="3">
    <source>
        <dbReference type="ARBA" id="ARBA00022679"/>
    </source>
</evidence>
<feature type="chain" id="PRO_5014647193" evidence="5">
    <location>
        <begin position="20"/>
        <end position="320"/>
    </location>
</feature>
<dbReference type="PANTHER" id="PTHR48047:SF135">
    <property type="entry name" value="GLYCOSYLTRANSFERASE"/>
    <property type="match status" value="1"/>
</dbReference>
<feature type="signal peptide" evidence="5">
    <location>
        <begin position="1"/>
        <end position="19"/>
    </location>
</feature>
<reference evidence="6" key="1">
    <citation type="submission" date="2018-02" db="EMBL/GenBank/DDBJ databases">
        <authorList>
            <person name="Cohen D.B."/>
            <person name="Kent A.D."/>
        </authorList>
    </citation>
    <scope>NUCLEOTIDE SEQUENCE</scope>
</reference>
<proteinExistence type="inferred from homology"/>
<dbReference type="InterPro" id="IPR035595">
    <property type="entry name" value="UDP_glycos_trans_CS"/>
</dbReference>
<evidence type="ECO:0000256" key="4">
    <source>
        <dbReference type="RuleBase" id="RU003718"/>
    </source>
</evidence>
<keyword evidence="5" id="KW-0732">Signal</keyword>
<gene>
    <name evidence="6" type="ORF">FSB_LOCUS16495</name>
</gene>
<organism evidence="6">
    <name type="scientific">Fagus sylvatica</name>
    <name type="common">Beechnut</name>
    <dbReference type="NCBI Taxonomy" id="28930"/>
    <lineage>
        <taxon>Eukaryota</taxon>
        <taxon>Viridiplantae</taxon>
        <taxon>Streptophyta</taxon>
        <taxon>Embryophyta</taxon>
        <taxon>Tracheophyta</taxon>
        <taxon>Spermatophyta</taxon>
        <taxon>Magnoliopsida</taxon>
        <taxon>eudicotyledons</taxon>
        <taxon>Gunneridae</taxon>
        <taxon>Pentapetalae</taxon>
        <taxon>rosids</taxon>
        <taxon>fabids</taxon>
        <taxon>Fagales</taxon>
        <taxon>Fagaceae</taxon>
        <taxon>Fagus</taxon>
    </lineage>
</organism>
<dbReference type="EMBL" id="OIVN01001005">
    <property type="protein sequence ID" value="SPC88613.1"/>
    <property type="molecule type" value="Genomic_DNA"/>
</dbReference>
<dbReference type="InterPro" id="IPR002213">
    <property type="entry name" value="UDP_glucos_trans"/>
</dbReference>
<protein>
    <submittedName>
        <fullName evidence="6">Uncharacterized protein</fullName>
    </submittedName>
</protein>
<sequence>MASERRQLHLFFFPFLASGHLIPAVDMAKLFASRGLKISIITTPLNASLISKTIEKSKILGLQMDVLIIEFPYVQVELPKGLESYHLATSLDLRQKFYKAAAMLEQPLEKLVQEYAPDCLVSSALYPWTTGLAKKFGIPRLIFHATSFFSICASECLKEIAIGLEGSEQHFIWVVKKEKNDEGNEEWLPEGFEKRVEGKGLIIRGWAPQIAILDHEAVGGFVTHCGWNSTLEGVSAGVPMVTWPVSAEQFYNEKFLGDSIKREAIQKAVIRIMVGEEAEEMRSRARELGKMAKKAVEENGSSYSDLNNLIEELKVSWHCW</sequence>
<accession>A0A2N9FN76</accession>
<evidence type="ECO:0000256" key="2">
    <source>
        <dbReference type="ARBA" id="ARBA00022676"/>
    </source>
</evidence>
<comment type="similarity">
    <text evidence="1 4">Belongs to the UDP-glycosyltransferase family.</text>
</comment>
<keyword evidence="3 4" id="KW-0808">Transferase</keyword>
<dbReference type="PROSITE" id="PS00375">
    <property type="entry name" value="UDPGT"/>
    <property type="match status" value="1"/>
</dbReference>
<dbReference type="GO" id="GO:0035251">
    <property type="term" value="F:UDP-glucosyltransferase activity"/>
    <property type="evidence" value="ECO:0007669"/>
    <property type="project" value="TreeGrafter"/>
</dbReference>
<dbReference type="AlphaFoldDB" id="A0A2N9FN76"/>
<dbReference type="SUPFAM" id="SSF53756">
    <property type="entry name" value="UDP-Glycosyltransferase/glycogen phosphorylase"/>
    <property type="match status" value="1"/>
</dbReference>
<dbReference type="PANTHER" id="PTHR48047">
    <property type="entry name" value="GLYCOSYLTRANSFERASE"/>
    <property type="match status" value="1"/>
</dbReference>
<dbReference type="CDD" id="cd03784">
    <property type="entry name" value="GT1_Gtf-like"/>
    <property type="match status" value="1"/>
</dbReference>
<dbReference type="Gene3D" id="3.40.50.2000">
    <property type="entry name" value="Glycogen Phosphorylase B"/>
    <property type="match status" value="2"/>
</dbReference>
<keyword evidence="2 4" id="KW-0328">Glycosyltransferase</keyword>
<evidence type="ECO:0000313" key="6">
    <source>
        <dbReference type="EMBL" id="SPC88613.1"/>
    </source>
</evidence>
<evidence type="ECO:0000256" key="5">
    <source>
        <dbReference type="SAM" id="SignalP"/>
    </source>
</evidence>
<dbReference type="Pfam" id="PF00201">
    <property type="entry name" value="UDPGT"/>
    <property type="match status" value="1"/>
</dbReference>
<name>A0A2N9FN76_FAGSY</name>